<evidence type="ECO:0000313" key="1">
    <source>
        <dbReference type="EMBL" id="SDC19294.1"/>
    </source>
</evidence>
<dbReference type="AlphaFoldDB" id="A0A1G6JKQ2"/>
<gene>
    <name evidence="1" type="ORF">SAMN04487894_101565</name>
</gene>
<proteinExistence type="predicted"/>
<dbReference type="OrthoDB" id="9803616at2"/>
<dbReference type="Proteomes" id="UP000198757">
    <property type="component" value="Unassembled WGS sequence"/>
</dbReference>
<reference evidence="2" key="1">
    <citation type="submission" date="2016-10" db="EMBL/GenBank/DDBJ databases">
        <authorList>
            <person name="Varghese N."/>
            <person name="Submissions S."/>
        </authorList>
    </citation>
    <scope>NUCLEOTIDE SEQUENCE [LARGE SCALE GENOMIC DNA]</scope>
    <source>
        <strain evidence="2">DSM 25811 / CCM 8410 / LMG 26954 / E90</strain>
    </source>
</reference>
<accession>A0A1G6JKQ2</accession>
<sequence length="310" mass="33174">MHCEHFFYAKVRSSGWRFLLLLLLFASCKKSEDVTFGSKDVRAVSLGTAPLELMEGDTVALDLIFNSRATEALYKDFSWTVKDPAIARLEAKAGVAISLVGLDSGATTVAVVSSDQRLKAEKTILVSKSFLLTDPVYINFGVTPPGAPFNSVSAPQTGRLANLADSKGVSTGINLDIIDDFEGENGSGMLSNTLGLPSSVSGTAFWGSNNNPAAVIKLSNLNRNRYYDLSFYGSRRDVADNRETQYTVTGRYASATVAQNASGNGSVISTVKNVRPTTSGDVVIAVKAGPNNNNGLKYFYLNAIMIEPSK</sequence>
<dbReference type="Gene3D" id="2.60.40.1080">
    <property type="match status" value="1"/>
</dbReference>
<dbReference type="EMBL" id="FMZO01000001">
    <property type="protein sequence ID" value="SDC19294.1"/>
    <property type="molecule type" value="Genomic_DNA"/>
</dbReference>
<name>A0A1G6JKQ2_NIADE</name>
<evidence type="ECO:0000313" key="2">
    <source>
        <dbReference type="Proteomes" id="UP000198757"/>
    </source>
</evidence>
<dbReference type="RefSeq" id="WP_090388486.1">
    <property type="nucleotide sequence ID" value="NZ_FMZO01000001.1"/>
</dbReference>
<dbReference type="STRING" id="1285928.SAMN04487894_101565"/>
<evidence type="ECO:0008006" key="3">
    <source>
        <dbReference type="Google" id="ProtNLM"/>
    </source>
</evidence>
<protein>
    <recommendedName>
        <fullName evidence="3">Ig-like domain (Group 2)</fullName>
    </recommendedName>
</protein>
<keyword evidence="2" id="KW-1185">Reference proteome</keyword>
<organism evidence="1 2">
    <name type="scientific">Niabella drilacis (strain DSM 25811 / CCM 8410 / CCUG 62505 / LMG 26954 / E90)</name>
    <dbReference type="NCBI Taxonomy" id="1285928"/>
    <lineage>
        <taxon>Bacteria</taxon>
        <taxon>Pseudomonadati</taxon>
        <taxon>Bacteroidota</taxon>
        <taxon>Chitinophagia</taxon>
        <taxon>Chitinophagales</taxon>
        <taxon>Chitinophagaceae</taxon>
        <taxon>Niabella</taxon>
    </lineage>
</organism>